<dbReference type="RefSeq" id="WP_014110474.1">
    <property type="nucleotide sequence ID" value="NC_016041.1"/>
</dbReference>
<evidence type="ECO:0000256" key="1">
    <source>
        <dbReference type="SAM" id="Phobius"/>
    </source>
</evidence>
<feature type="transmembrane region" description="Helical" evidence="1">
    <location>
        <begin position="47"/>
        <end position="66"/>
    </location>
</feature>
<dbReference type="AlphaFoldDB" id="G4QNP5"/>
<keyword evidence="1" id="KW-1133">Transmembrane helix</keyword>
<keyword evidence="1" id="KW-0472">Membrane</keyword>
<name>G4QNP5_GLANF</name>
<gene>
    <name evidence="2" type="ordered locus">GNIT_3509</name>
</gene>
<sequence>MHINDQNREQLQPMSSAEQVVLVIGFVIFITSLFSIGYALLASFLLPASNSTLLVAVFGLLGAYLGRKILRRGRKEITL</sequence>
<organism evidence="2 3">
    <name type="scientific">Glaciecola nitratireducens (strain JCM 12485 / KCTC 12276 / FR1064)</name>
    <dbReference type="NCBI Taxonomy" id="1085623"/>
    <lineage>
        <taxon>Bacteria</taxon>
        <taxon>Pseudomonadati</taxon>
        <taxon>Pseudomonadota</taxon>
        <taxon>Gammaproteobacteria</taxon>
        <taxon>Alteromonadales</taxon>
        <taxon>Alteromonadaceae</taxon>
        <taxon>Brumicola</taxon>
    </lineage>
</organism>
<evidence type="ECO:0000313" key="3">
    <source>
        <dbReference type="Proteomes" id="UP000009282"/>
    </source>
</evidence>
<dbReference type="EMBL" id="CP003060">
    <property type="protein sequence ID" value="AEP31603.1"/>
    <property type="molecule type" value="Genomic_DNA"/>
</dbReference>
<evidence type="ECO:0000313" key="2">
    <source>
        <dbReference type="EMBL" id="AEP31603.1"/>
    </source>
</evidence>
<reference evidence="2 3" key="1">
    <citation type="journal article" date="2011" name="J. Bacteriol.">
        <title>Complete genome sequence of seawater bacterium Glaciecola nitratireducens FR1064T.</title>
        <authorList>
            <person name="Bian F."/>
            <person name="Qin Q.L."/>
            <person name="Xie B.B."/>
            <person name="Shu Y.L."/>
            <person name="Zhang X.Y."/>
            <person name="Yu Y."/>
            <person name="Chen B."/>
            <person name="Chen X.L."/>
            <person name="Zhou B.C."/>
            <person name="Zhang Y.Z."/>
        </authorList>
    </citation>
    <scope>NUCLEOTIDE SEQUENCE [LARGE SCALE GENOMIC DNA]</scope>
    <source>
        <strain evidence="3">JCM 12485 / KCTC 12276 / FR1064</strain>
    </source>
</reference>
<dbReference type="OrthoDB" id="6322632at2"/>
<proteinExistence type="predicted"/>
<accession>G4QNP5</accession>
<dbReference type="Proteomes" id="UP000009282">
    <property type="component" value="Chromosome"/>
</dbReference>
<keyword evidence="3" id="KW-1185">Reference proteome</keyword>
<dbReference type="HOGENOM" id="CLU_2601097_0_0_6"/>
<dbReference type="KEGG" id="gni:GNIT_3509"/>
<keyword evidence="1" id="KW-0812">Transmembrane</keyword>
<feature type="transmembrane region" description="Helical" evidence="1">
    <location>
        <begin position="20"/>
        <end position="41"/>
    </location>
</feature>
<protein>
    <submittedName>
        <fullName evidence="2">Uncharacterized protein</fullName>
    </submittedName>
</protein>